<dbReference type="EMBL" id="JAFLVX010000015">
    <property type="protein sequence ID" value="MBO0476521.1"/>
    <property type="molecule type" value="Genomic_DNA"/>
</dbReference>
<evidence type="ECO:0000259" key="4">
    <source>
        <dbReference type="PROSITE" id="PS00662"/>
    </source>
</evidence>
<sequence length="317" mass="36375">MEVKKIAQALLQKGFVTQASDLYVFPHGSSYDLSYRYHHEVETYKQVDKQIGEKLILYLKYLGGMDIAEKRKAQVGSATVSLSNRSGRVRLSSVGDYMNRETLVVRFLHHSQKETAHHYVFPEQSQLLVSGVKKQGLYLFSGPTGAGKSTTMYELAKKRYQQKRKQIITIEDPVEIEQTDFLQFQVNEKIDQTYESLIKVCLRHRPDILIIGEIRDQETAKMVVRAALTGHMVFSTIHATDKESVWLRLLDFDIPKIELEQCVKGIIYQELIPVTGANKYSVLYDVSLNGVETNWEESVATAYKNKLISKETYHNMQ</sequence>
<dbReference type="Proteomes" id="UP000664857">
    <property type="component" value="Unassembled WGS sequence"/>
</dbReference>
<feature type="domain" description="Bacterial type II secretion system protein E" evidence="4">
    <location>
        <begin position="202"/>
        <end position="216"/>
    </location>
</feature>
<reference evidence="5 6" key="1">
    <citation type="submission" date="2021-03" db="EMBL/GenBank/DDBJ databases">
        <title>Enterococcal diversity collection.</title>
        <authorList>
            <person name="Gilmore M.S."/>
            <person name="Schwartzman J."/>
            <person name="Van Tyne D."/>
            <person name="Martin M."/>
            <person name="Earl A.M."/>
            <person name="Manson A.L."/>
            <person name="Straub T."/>
            <person name="Salamzade R."/>
            <person name="Saavedra J."/>
            <person name="Lebreton F."/>
            <person name="Prichula J."/>
            <person name="Schaufler K."/>
            <person name="Gaca A."/>
            <person name="Sgardioli B."/>
            <person name="Wagenaar J."/>
            <person name="Strong T."/>
        </authorList>
    </citation>
    <scope>NUCLEOTIDE SEQUENCE [LARGE SCALE GENOMIC DNA]</scope>
    <source>
        <strain evidence="5 6">DIV0080</strain>
    </source>
</reference>
<dbReference type="PANTHER" id="PTHR30258">
    <property type="entry name" value="TYPE II SECRETION SYSTEM PROTEIN GSPE-RELATED"/>
    <property type="match status" value="1"/>
</dbReference>
<dbReference type="RefSeq" id="WP_206965581.1">
    <property type="nucleotide sequence ID" value="NZ_JAFLVX010000015.1"/>
</dbReference>
<keyword evidence="6" id="KW-1185">Reference proteome</keyword>
<dbReference type="SUPFAM" id="SSF52540">
    <property type="entry name" value="P-loop containing nucleoside triphosphate hydrolases"/>
    <property type="match status" value="1"/>
</dbReference>
<dbReference type="CDD" id="cd01129">
    <property type="entry name" value="PulE-GspE-like"/>
    <property type="match status" value="1"/>
</dbReference>
<dbReference type="NCBIfam" id="NF041000">
    <property type="entry name" value="ATPase_ComGA"/>
    <property type="match status" value="1"/>
</dbReference>
<comment type="similarity">
    <text evidence="1">Belongs to the GSP E family.</text>
</comment>
<dbReference type="InterPro" id="IPR047667">
    <property type="entry name" value="ATPase_ComGA"/>
</dbReference>
<comment type="caution">
    <text evidence="5">The sequence shown here is derived from an EMBL/GenBank/DDBJ whole genome shotgun (WGS) entry which is preliminary data.</text>
</comment>
<dbReference type="Pfam" id="PF00437">
    <property type="entry name" value="T2SSE"/>
    <property type="match status" value="1"/>
</dbReference>
<evidence type="ECO:0000313" key="5">
    <source>
        <dbReference type="EMBL" id="MBO0476521.1"/>
    </source>
</evidence>
<accession>A0ABS3HRX8</accession>
<dbReference type="InterPro" id="IPR027417">
    <property type="entry name" value="P-loop_NTPase"/>
</dbReference>
<evidence type="ECO:0000313" key="6">
    <source>
        <dbReference type="Proteomes" id="UP000664857"/>
    </source>
</evidence>
<dbReference type="Gene3D" id="3.30.450.90">
    <property type="match status" value="1"/>
</dbReference>
<evidence type="ECO:0000256" key="3">
    <source>
        <dbReference type="ARBA" id="ARBA00022840"/>
    </source>
</evidence>
<protein>
    <submittedName>
        <fullName evidence="5">Flp pilus assembly complex ATPase component TadA</fullName>
    </submittedName>
</protein>
<evidence type="ECO:0000256" key="2">
    <source>
        <dbReference type="ARBA" id="ARBA00022741"/>
    </source>
</evidence>
<proteinExistence type="inferred from homology"/>
<dbReference type="InterPro" id="IPR001482">
    <property type="entry name" value="T2SS/T4SS_dom"/>
</dbReference>
<name>A0ABS3HRX8_9ENTE</name>
<keyword evidence="3" id="KW-0067">ATP-binding</keyword>
<dbReference type="PROSITE" id="PS00662">
    <property type="entry name" value="T2SP_E"/>
    <property type="match status" value="1"/>
</dbReference>
<gene>
    <name evidence="5" type="primary">tadA</name>
    <name evidence="5" type="ORF">DOK76_05530</name>
</gene>
<dbReference type="Gene3D" id="3.40.50.300">
    <property type="entry name" value="P-loop containing nucleotide triphosphate hydrolases"/>
    <property type="match status" value="1"/>
</dbReference>
<organism evidence="5 6">
    <name type="scientific">Candidatus Vagococcus giribetii</name>
    <dbReference type="NCBI Taxonomy" id="2230876"/>
    <lineage>
        <taxon>Bacteria</taxon>
        <taxon>Bacillati</taxon>
        <taxon>Bacillota</taxon>
        <taxon>Bacilli</taxon>
        <taxon>Lactobacillales</taxon>
        <taxon>Enterococcaceae</taxon>
        <taxon>Vagococcus</taxon>
    </lineage>
</organism>
<evidence type="ECO:0000256" key="1">
    <source>
        <dbReference type="ARBA" id="ARBA00006611"/>
    </source>
</evidence>
<dbReference type="PANTHER" id="PTHR30258:SF2">
    <property type="entry name" value="COMG OPERON PROTEIN 1"/>
    <property type="match status" value="1"/>
</dbReference>
<keyword evidence="2" id="KW-0547">Nucleotide-binding</keyword>